<feature type="non-terminal residue" evidence="5">
    <location>
        <position position="458"/>
    </location>
</feature>
<name>A0A8H7ZU78_9FUNG</name>
<dbReference type="PROSITE" id="PS50850">
    <property type="entry name" value="MFS"/>
    <property type="match status" value="1"/>
</dbReference>
<reference evidence="5 6" key="1">
    <citation type="journal article" name="Sci. Rep.">
        <title>Genome-scale phylogenetic analyses confirm Olpidium as the closest living zoosporic fungus to the non-flagellated, terrestrial fungi.</title>
        <authorList>
            <person name="Chang Y."/>
            <person name="Rochon D."/>
            <person name="Sekimoto S."/>
            <person name="Wang Y."/>
            <person name="Chovatia M."/>
            <person name="Sandor L."/>
            <person name="Salamov A."/>
            <person name="Grigoriev I.V."/>
            <person name="Stajich J.E."/>
            <person name="Spatafora J.W."/>
        </authorList>
    </citation>
    <scope>NUCLEOTIDE SEQUENCE [LARGE SCALE GENOMIC DNA]</scope>
    <source>
        <strain evidence="5">S191</strain>
    </source>
</reference>
<keyword evidence="3" id="KW-0472">Membrane</keyword>
<organism evidence="5 6">
    <name type="scientific">Olpidium bornovanus</name>
    <dbReference type="NCBI Taxonomy" id="278681"/>
    <lineage>
        <taxon>Eukaryota</taxon>
        <taxon>Fungi</taxon>
        <taxon>Fungi incertae sedis</taxon>
        <taxon>Olpidiomycota</taxon>
        <taxon>Olpidiomycotina</taxon>
        <taxon>Olpidiomycetes</taxon>
        <taxon>Olpidiales</taxon>
        <taxon>Olpidiaceae</taxon>
        <taxon>Olpidium</taxon>
    </lineage>
</organism>
<dbReference type="PANTHER" id="PTHR23512:SF12">
    <property type="entry name" value="TRANSPORTER, PUTATIVE (AFU_ORTHOLOGUE AFUA_4G00260)-RELATED"/>
    <property type="match status" value="1"/>
</dbReference>
<feature type="compositionally biased region" description="Basic and acidic residues" evidence="2">
    <location>
        <begin position="15"/>
        <end position="26"/>
    </location>
</feature>
<dbReference type="GO" id="GO:0016020">
    <property type="term" value="C:membrane"/>
    <property type="evidence" value="ECO:0007669"/>
    <property type="project" value="UniProtKB-SubCell"/>
</dbReference>
<feature type="region of interest" description="Disordered" evidence="2">
    <location>
        <begin position="1"/>
        <end position="69"/>
    </location>
</feature>
<feature type="compositionally biased region" description="Gly residues" evidence="2">
    <location>
        <begin position="31"/>
        <end position="54"/>
    </location>
</feature>
<proteinExistence type="predicted"/>
<accession>A0A8H7ZU78</accession>
<evidence type="ECO:0000313" key="5">
    <source>
        <dbReference type="EMBL" id="KAG5459242.1"/>
    </source>
</evidence>
<dbReference type="InterPro" id="IPR052187">
    <property type="entry name" value="MFSD1"/>
</dbReference>
<dbReference type="AlphaFoldDB" id="A0A8H7ZU78"/>
<dbReference type="InterPro" id="IPR036259">
    <property type="entry name" value="MFS_trans_sf"/>
</dbReference>
<feature type="transmembrane region" description="Helical" evidence="3">
    <location>
        <begin position="298"/>
        <end position="320"/>
    </location>
</feature>
<dbReference type="Proteomes" id="UP000673691">
    <property type="component" value="Unassembled WGS sequence"/>
</dbReference>
<keyword evidence="6" id="KW-1185">Reference proteome</keyword>
<gene>
    <name evidence="5" type="ORF">BJ554DRAFT_376</name>
</gene>
<feature type="transmembrane region" description="Helical" evidence="3">
    <location>
        <begin position="230"/>
        <end position="251"/>
    </location>
</feature>
<dbReference type="OrthoDB" id="424834at2759"/>
<keyword evidence="3" id="KW-1133">Transmembrane helix</keyword>
<dbReference type="EMBL" id="JAEFCI010007156">
    <property type="protein sequence ID" value="KAG5459242.1"/>
    <property type="molecule type" value="Genomic_DNA"/>
</dbReference>
<keyword evidence="3" id="KW-0812">Transmembrane</keyword>
<feature type="compositionally biased region" description="Acidic residues" evidence="2">
    <location>
        <begin position="55"/>
        <end position="66"/>
    </location>
</feature>
<feature type="domain" description="Major facilitator superfamily (MFS) profile" evidence="4">
    <location>
        <begin position="351"/>
        <end position="458"/>
    </location>
</feature>
<feature type="transmembrane region" description="Helical" evidence="3">
    <location>
        <begin position="432"/>
        <end position="452"/>
    </location>
</feature>
<dbReference type="InterPro" id="IPR020846">
    <property type="entry name" value="MFS_dom"/>
</dbReference>
<evidence type="ECO:0000256" key="2">
    <source>
        <dbReference type="SAM" id="MobiDB-lite"/>
    </source>
</evidence>
<dbReference type="PANTHER" id="PTHR23512">
    <property type="entry name" value="MAJOR FACILITATOR SUPERFAMILY DOMAIN-CONTAINING PROTEIN 1"/>
    <property type="match status" value="1"/>
</dbReference>
<dbReference type="GO" id="GO:0022857">
    <property type="term" value="F:transmembrane transporter activity"/>
    <property type="evidence" value="ECO:0007669"/>
    <property type="project" value="InterPro"/>
</dbReference>
<feature type="transmembrane region" description="Helical" evidence="3">
    <location>
        <begin position="341"/>
        <end position="365"/>
    </location>
</feature>
<evidence type="ECO:0000313" key="6">
    <source>
        <dbReference type="Proteomes" id="UP000673691"/>
    </source>
</evidence>
<dbReference type="Gene3D" id="1.20.1250.20">
    <property type="entry name" value="MFS general substrate transporter like domains"/>
    <property type="match status" value="2"/>
</dbReference>
<comment type="subcellular location">
    <subcellularLocation>
        <location evidence="1">Membrane</location>
        <topology evidence="1">Multi-pass membrane protein</topology>
    </subcellularLocation>
</comment>
<feature type="transmembrane region" description="Helical" evidence="3">
    <location>
        <begin position="401"/>
        <end position="420"/>
    </location>
</feature>
<evidence type="ECO:0000256" key="1">
    <source>
        <dbReference type="ARBA" id="ARBA00004141"/>
    </source>
</evidence>
<comment type="caution">
    <text evidence="5">The sequence shown here is derived from an EMBL/GenBank/DDBJ whole genome shotgun (WGS) entry which is preliminary data.</text>
</comment>
<dbReference type="SUPFAM" id="SSF103473">
    <property type="entry name" value="MFS general substrate transporter"/>
    <property type="match status" value="1"/>
</dbReference>
<protein>
    <recommendedName>
        <fullName evidence="4">Major facilitator superfamily (MFS) profile domain-containing protein</fullName>
    </recommendedName>
</protein>
<sequence length="458" mass="48285">MSILGGRPAPPSDVRLPRRAADDPPPPHDSGGLGGRPRGVDAGGGGGGGGGGGADAEEEEEEDEDGGCGGVRAAARVAGLLCTLSLCVSRTDPPPRHPPPHAISPLPSRQPLCRERAQLAQGGDKGGPRHHQRAVRDPVFRGRHREYRSADMWRREKKKGVFFGFGVPTPPFPFRSLPPSPTQPPASARSLSVFLDAFGTDAGSVISTGLILFGTGITAVSAFARVSSAYQLLVFGRVVYAFGAGTVVVTQHSILSSWFRGKGLAVAFGLQIAVGRLSSFLAAGTVVPIQNWAGHWGWALWVAFSLCCFSFVTNLVYVVVSRGAAAEAVGGRSRRKAFLKPSGITLLTDVFWLVIVIEGLLYGAWTPFLHMNALTTGRLADGAGTRSEMVKLRFGSTDSLAGWQSSWAHIAPIFVSPFMGRVIDRHGQRTTAMIASAGLLLFSVVLLGFSTATPALGM</sequence>
<evidence type="ECO:0000256" key="3">
    <source>
        <dbReference type="SAM" id="Phobius"/>
    </source>
</evidence>
<evidence type="ECO:0000259" key="4">
    <source>
        <dbReference type="PROSITE" id="PS50850"/>
    </source>
</evidence>
<feature type="transmembrane region" description="Helical" evidence="3">
    <location>
        <begin position="205"/>
        <end position="224"/>
    </location>
</feature>